<feature type="domain" description="HD" evidence="9">
    <location>
        <begin position="292"/>
        <end position="402"/>
    </location>
</feature>
<dbReference type="InterPro" id="IPR002646">
    <property type="entry name" value="PolA_pol_head_dom"/>
</dbReference>
<dbReference type="NCBIfam" id="TIGR02692">
    <property type="entry name" value="tRNA_CCA_actino"/>
    <property type="match status" value="1"/>
</dbReference>
<dbReference type="CDD" id="cd00077">
    <property type="entry name" value="HDc"/>
    <property type="match status" value="1"/>
</dbReference>
<dbReference type="AlphaFoldDB" id="A0A6J6L1C5"/>
<keyword evidence="7" id="KW-0460">Magnesium</keyword>
<evidence type="ECO:0000256" key="3">
    <source>
        <dbReference type="ARBA" id="ARBA00022694"/>
    </source>
</evidence>
<dbReference type="PROSITE" id="PS51831">
    <property type="entry name" value="HD"/>
    <property type="match status" value="1"/>
</dbReference>
<evidence type="ECO:0000313" key="10">
    <source>
        <dbReference type="EMBL" id="CAB4655502.1"/>
    </source>
</evidence>
<keyword evidence="3" id="KW-0819">tRNA processing</keyword>
<dbReference type="Gene3D" id="3.30.460.10">
    <property type="entry name" value="Beta Polymerase, domain 2"/>
    <property type="match status" value="1"/>
</dbReference>
<comment type="cofactor">
    <cofactor evidence="1">
        <name>Mg(2+)</name>
        <dbReference type="ChEBI" id="CHEBI:18420"/>
    </cofactor>
</comment>
<dbReference type="Pfam" id="PF12627">
    <property type="entry name" value="PolyA_pol_RNAbd"/>
    <property type="match status" value="1"/>
</dbReference>
<dbReference type="InterPro" id="IPR003607">
    <property type="entry name" value="HD/PDEase_dom"/>
</dbReference>
<dbReference type="SMART" id="SM00471">
    <property type="entry name" value="HDc"/>
    <property type="match status" value="1"/>
</dbReference>
<dbReference type="Gene3D" id="1.10.3090.10">
    <property type="entry name" value="cca-adding enzyme, domain 2"/>
    <property type="match status" value="1"/>
</dbReference>
<evidence type="ECO:0000256" key="4">
    <source>
        <dbReference type="ARBA" id="ARBA00022695"/>
    </source>
</evidence>
<dbReference type="GO" id="GO:0008033">
    <property type="term" value="P:tRNA processing"/>
    <property type="evidence" value="ECO:0007669"/>
    <property type="project" value="UniProtKB-KW"/>
</dbReference>
<evidence type="ECO:0000256" key="2">
    <source>
        <dbReference type="ARBA" id="ARBA00022679"/>
    </source>
</evidence>
<dbReference type="NCBIfam" id="TIGR00277">
    <property type="entry name" value="HDIG"/>
    <property type="match status" value="1"/>
</dbReference>
<sequence length="517" mass="58150">MGMDTSSGGSVPSLGRSLFVPLVYMATRTTMIPPRFAPILEEMAPLASRFREAGHRLYLVGGTVRDLLMGGAEGTLNPDGMDFDATTTARPDEIKRIVADIADAVWTQGERFGTIGLKIGERVYEITTHRAEAYSPDSRKPEVVYADEINVDLSRRDFTINAMALELTSDTPTLVDPFGGAADLMTRQLRTPLSAEESFSDDPLRMLRAARFISQLEVAPDPSITAAVTAMADRLTIVSAERVRIEFDKLMTTKRPTFGLWFLVDTGLVDHFLPELRLMRLEQDPIHRHKDVLTHTLAVVENVQREARDDFDFRITRLAALYHDIGKPRTRGFKEGKGVTFHHHEVVGARMTRERMKAMKYPNEDIAAVSELVAISGRFHTYQMGWTDSAVRRYVRDAGDYLPELNVLTRCDCTTRNEKKARILSRRMDEMEERIAELMASEELASLRPELDGQKIMELLGVPAGPIVGAALEFLMDIRLEEGVLGEEVVTARVMQWWKENEANASKLKPTRRINRG</sequence>
<dbReference type="SUPFAM" id="SSF81891">
    <property type="entry name" value="Poly A polymerase C-terminal region-like"/>
    <property type="match status" value="1"/>
</dbReference>
<dbReference type="InterPro" id="IPR050264">
    <property type="entry name" value="Bact_CCA-adding_enz_type3_sf"/>
</dbReference>
<name>A0A6J6L1C5_9ZZZZ</name>
<dbReference type="InterPro" id="IPR043519">
    <property type="entry name" value="NT_sf"/>
</dbReference>
<accession>A0A6J6L1C5</accession>
<dbReference type="SUPFAM" id="SSF81301">
    <property type="entry name" value="Nucleotidyltransferase"/>
    <property type="match status" value="1"/>
</dbReference>
<evidence type="ECO:0000256" key="7">
    <source>
        <dbReference type="ARBA" id="ARBA00022842"/>
    </source>
</evidence>
<dbReference type="Pfam" id="PF01743">
    <property type="entry name" value="PolyA_pol"/>
    <property type="match status" value="1"/>
</dbReference>
<feature type="coiled-coil region" evidence="8">
    <location>
        <begin position="421"/>
        <end position="448"/>
    </location>
</feature>
<dbReference type="GO" id="GO:0016779">
    <property type="term" value="F:nucleotidyltransferase activity"/>
    <property type="evidence" value="ECO:0007669"/>
    <property type="project" value="UniProtKB-KW"/>
</dbReference>
<evidence type="ECO:0000256" key="5">
    <source>
        <dbReference type="ARBA" id="ARBA00022723"/>
    </source>
</evidence>
<keyword evidence="8" id="KW-0175">Coiled coil</keyword>
<dbReference type="InterPro" id="IPR006675">
    <property type="entry name" value="HDIG_dom"/>
</dbReference>
<keyword evidence="4" id="KW-0548">Nucleotidyltransferase</keyword>
<reference evidence="10" key="1">
    <citation type="submission" date="2020-05" db="EMBL/GenBank/DDBJ databases">
        <authorList>
            <person name="Chiriac C."/>
            <person name="Salcher M."/>
            <person name="Ghai R."/>
            <person name="Kavagutti S V."/>
        </authorList>
    </citation>
    <scope>NUCLEOTIDE SEQUENCE</scope>
</reference>
<evidence type="ECO:0000256" key="8">
    <source>
        <dbReference type="SAM" id="Coils"/>
    </source>
</evidence>
<dbReference type="Pfam" id="PF01966">
    <property type="entry name" value="HD"/>
    <property type="match status" value="1"/>
</dbReference>
<dbReference type="CDD" id="cd05398">
    <property type="entry name" value="NT_ClassII-CCAase"/>
    <property type="match status" value="1"/>
</dbReference>
<dbReference type="InterPro" id="IPR032828">
    <property type="entry name" value="PolyA_RNA-bd"/>
</dbReference>
<dbReference type="PANTHER" id="PTHR46173">
    <property type="entry name" value="CCA TRNA NUCLEOTIDYLTRANSFERASE 1, MITOCHONDRIAL"/>
    <property type="match status" value="1"/>
</dbReference>
<evidence type="ECO:0000259" key="9">
    <source>
        <dbReference type="PROSITE" id="PS51831"/>
    </source>
</evidence>
<dbReference type="InterPro" id="IPR006674">
    <property type="entry name" value="HD_domain"/>
</dbReference>
<dbReference type="InterPro" id="IPR014065">
    <property type="entry name" value="tRNA_adenylyltransferase"/>
</dbReference>
<dbReference type="GO" id="GO:0000049">
    <property type="term" value="F:tRNA binding"/>
    <property type="evidence" value="ECO:0007669"/>
    <property type="project" value="TreeGrafter"/>
</dbReference>
<dbReference type="GO" id="GO:0000166">
    <property type="term" value="F:nucleotide binding"/>
    <property type="evidence" value="ECO:0007669"/>
    <property type="project" value="UniProtKB-KW"/>
</dbReference>
<keyword evidence="5" id="KW-0479">Metal-binding</keyword>
<protein>
    <submittedName>
        <fullName evidence="10">Unannotated protein</fullName>
    </submittedName>
</protein>
<keyword evidence="6" id="KW-0547">Nucleotide-binding</keyword>
<dbReference type="GO" id="GO:0046872">
    <property type="term" value="F:metal ion binding"/>
    <property type="evidence" value="ECO:0007669"/>
    <property type="project" value="UniProtKB-KW"/>
</dbReference>
<proteinExistence type="predicted"/>
<gene>
    <name evidence="10" type="ORF">UFOPK2214_00876</name>
</gene>
<dbReference type="EMBL" id="CAEZWJ010000023">
    <property type="protein sequence ID" value="CAB4655502.1"/>
    <property type="molecule type" value="Genomic_DNA"/>
</dbReference>
<dbReference type="PANTHER" id="PTHR46173:SF1">
    <property type="entry name" value="CCA TRNA NUCLEOTIDYLTRANSFERASE 1, MITOCHONDRIAL"/>
    <property type="match status" value="1"/>
</dbReference>
<evidence type="ECO:0000256" key="6">
    <source>
        <dbReference type="ARBA" id="ARBA00022741"/>
    </source>
</evidence>
<keyword evidence="2" id="KW-0808">Transferase</keyword>
<evidence type="ECO:0000256" key="1">
    <source>
        <dbReference type="ARBA" id="ARBA00001946"/>
    </source>
</evidence>
<organism evidence="10">
    <name type="scientific">freshwater metagenome</name>
    <dbReference type="NCBI Taxonomy" id="449393"/>
    <lineage>
        <taxon>unclassified sequences</taxon>
        <taxon>metagenomes</taxon>
        <taxon>ecological metagenomes</taxon>
    </lineage>
</organism>